<dbReference type="Proteomes" id="UP001249959">
    <property type="component" value="Unassembled WGS sequence"/>
</dbReference>
<feature type="chain" id="PRO_5046432930" evidence="1">
    <location>
        <begin position="19"/>
        <end position="495"/>
    </location>
</feature>
<evidence type="ECO:0000313" key="4">
    <source>
        <dbReference type="Proteomes" id="UP001249959"/>
    </source>
</evidence>
<accession>A0ABU3TRP3</accession>
<dbReference type="EMBL" id="JAVNWW010000001">
    <property type="protein sequence ID" value="MDU0808485.1"/>
    <property type="molecule type" value="Genomic_DNA"/>
</dbReference>
<evidence type="ECO:0000259" key="2">
    <source>
        <dbReference type="Pfam" id="PF13372"/>
    </source>
</evidence>
<feature type="domain" description="Alginate export" evidence="2">
    <location>
        <begin position="20"/>
        <end position="163"/>
    </location>
</feature>
<protein>
    <submittedName>
        <fullName evidence="3">Alginate export family protein</fullName>
    </submittedName>
</protein>
<name>A0ABU3TRP3_9BACT</name>
<sequence>MNYKYLSLILLFASQAFGQLTWSGQIRTRSEYRDGAGILRLNTYDPALFISQRTRLTSAYKSSRVQFQTSIQDVRVWGQDASTISAADGVRLGVHEAWTEISLVNKKDTILPGFVEYLGIKLGRQELMYDDSRILGNLDWLQQGRRHDALVLKLINKGWRVDLGMAYNQNTDAFQTDGSYYVPGNVLPYVKDSKGNLVAVPAGIIPLVGVTGLSAKNGVASLVNPPSTNALGQNYKSMQFLYLSKNVGKAKWSGVILSDQFGAYSLDSTRNIAGKDTAYVFGRRYHSTVLNARWTIGSNFSAPLAKAWNFNGAIYYQTGKDKDGLLLDAFTSSLAITYQPRNIAYTFGWDVVSGNDAFSSSKTNHRFDPLYGTPHKFWGLMDYFYAGTGSPAGGLSDLYLKSKYVAKNKRFSSGMDLHYFALEADQKAQDGQKINPFLGIELDWVSTYVLNKFSMLEMGFSVMQASDSMESAKGFSPGTTQKQASWAYLQLNMLL</sequence>
<keyword evidence="1" id="KW-0732">Signal</keyword>
<keyword evidence="4" id="KW-1185">Reference proteome</keyword>
<gene>
    <name evidence="3" type="ORF">PQG45_05485</name>
</gene>
<dbReference type="Pfam" id="PF13372">
    <property type="entry name" value="Alginate_exp"/>
    <property type="match status" value="1"/>
</dbReference>
<proteinExistence type="predicted"/>
<organism evidence="3 4">
    <name type="scientific">Aquirufa regiilacus</name>
    <dbReference type="NCBI Taxonomy" id="3024868"/>
    <lineage>
        <taxon>Bacteria</taxon>
        <taxon>Pseudomonadati</taxon>
        <taxon>Bacteroidota</taxon>
        <taxon>Cytophagia</taxon>
        <taxon>Cytophagales</taxon>
        <taxon>Flectobacillaceae</taxon>
        <taxon>Aquirufa</taxon>
    </lineage>
</organism>
<dbReference type="RefSeq" id="WP_316070417.1">
    <property type="nucleotide sequence ID" value="NZ_JAVNWW010000001.1"/>
</dbReference>
<dbReference type="InterPro" id="IPR025388">
    <property type="entry name" value="Alginate_export_dom"/>
</dbReference>
<evidence type="ECO:0000313" key="3">
    <source>
        <dbReference type="EMBL" id="MDU0808485.1"/>
    </source>
</evidence>
<feature type="signal peptide" evidence="1">
    <location>
        <begin position="1"/>
        <end position="18"/>
    </location>
</feature>
<reference evidence="3 4" key="1">
    <citation type="submission" date="2023-09" db="EMBL/GenBank/DDBJ databases">
        <title>Aquirufa genomes.</title>
        <authorList>
            <person name="Pitt A."/>
        </authorList>
    </citation>
    <scope>NUCLEOTIDE SEQUENCE [LARGE SCALE GENOMIC DNA]</scope>
    <source>
        <strain evidence="3 4">LEOWEIH-7C</strain>
    </source>
</reference>
<comment type="caution">
    <text evidence="3">The sequence shown here is derived from an EMBL/GenBank/DDBJ whole genome shotgun (WGS) entry which is preliminary data.</text>
</comment>
<evidence type="ECO:0000256" key="1">
    <source>
        <dbReference type="SAM" id="SignalP"/>
    </source>
</evidence>